<dbReference type="EMBL" id="CM055101">
    <property type="protein sequence ID" value="KAJ7542010.1"/>
    <property type="molecule type" value="Genomic_DNA"/>
</dbReference>
<gene>
    <name evidence="1" type="ORF">O6H91_10G085200</name>
</gene>
<evidence type="ECO:0000313" key="1">
    <source>
        <dbReference type="EMBL" id="KAJ7542010.1"/>
    </source>
</evidence>
<comment type="caution">
    <text evidence="1">The sequence shown here is derived from an EMBL/GenBank/DDBJ whole genome shotgun (WGS) entry which is preliminary data.</text>
</comment>
<reference evidence="2" key="1">
    <citation type="journal article" date="2024" name="Proc. Natl. Acad. Sci. U.S.A.">
        <title>Extraordinary preservation of gene collinearity over three hundred million years revealed in homosporous lycophytes.</title>
        <authorList>
            <person name="Li C."/>
            <person name="Wickell D."/>
            <person name="Kuo L.Y."/>
            <person name="Chen X."/>
            <person name="Nie B."/>
            <person name="Liao X."/>
            <person name="Peng D."/>
            <person name="Ji J."/>
            <person name="Jenkins J."/>
            <person name="Williams M."/>
            <person name="Shu S."/>
            <person name="Plott C."/>
            <person name="Barry K."/>
            <person name="Rajasekar S."/>
            <person name="Grimwood J."/>
            <person name="Han X."/>
            <person name="Sun S."/>
            <person name="Hou Z."/>
            <person name="He W."/>
            <person name="Dai G."/>
            <person name="Sun C."/>
            <person name="Schmutz J."/>
            <person name="Leebens-Mack J.H."/>
            <person name="Li F.W."/>
            <person name="Wang L."/>
        </authorList>
    </citation>
    <scope>NUCLEOTIDE SEQUENCE [LARGE SCALE GENOMIC DNA]</scope>
    <source>
        <strain evidence="2">cv. PW_Plant_1</strain>
    </source>
</reference>
<protein>
    <submittedName>
        <fullName evidence="1">Uncharacterized protein</fullName>
    </submittedName>
</protein>
<organism evidence="1 2">
    <name type="scientific">Diphasiastrum complanatum</name>
    <name type="common">Issler's clubmoss</name>
    <name type="synonym">Lycopodium complanatum</name>
    <dbReference type="NCBI Taxonomy" id="34168"/>
    <lineage>
        <taxon>Eukaryota</taxon>
        <taxon>Viridiplantae</taxon>
        <taxon>Streptophyta</taxon>
        <taxon>Embryophyta</taxon>
        <taxon>Tracheophyta</taxon>
        <taxon>Lycopodiopsida</taxon>
        <taxon>Lycopodiales</taxon>
        <taxon>Lycopodiaceae</taxon>
        <taxon>Lycopodioideae</taxon>
        <taxon>Diphasiastrum</taxon>
    </lineage>
</organism>
<name>A0ACC2CJ00_DIPCM</name>
<accession>A0ACC2CJ00</accession>
<proteinExistence type="predicted"/>
<keyword evidence="2" id="KW-1185">Reference proteome</keyword>
<sequence length="159" mass="17817">MRVSSEAKQARLFLLVICIVIAIWVRSKPLTPLPSSDSYQVQEGSNQCRPSRRRSTKRQLACSSSYANFTVEAHQSMRRRYAANNQLLISIKTAPSSHPSMRKRSASYPLLSADVDADHISIAAVVTTLSQNANEQEQIVTYKGELRESIEAFIALNYE</sequence>
<dbReference type="Proteomes" id="UP001162992">
    <property type="component" value="Chromosome 10"/>
</dbReference>
<evidence type="ECO:0000313" key="2">
    <source>
        <dbReference type="Proteomes" id="UP001162992"/>
    </source>
</evidence>